<dbReference type="PROSITE" id="PS50968">
    <property type="entry name" value="BIOTINYL_LIPOYL"/>
    <property type="match status" value="1"/>
</dbReference>
<evidence type="ECO:0000256" key="3">
    <source>
        <dbReference type="RuleBase" id="RU364072"/>
    </source>
</evidence>
<proteinExistence type="predicted"/>
<evidence type="ECO:0000259" key="4">
    <source>
        <dbReference type="PROSITE" id="PS50968"/>
    </source>
</evidence>
<evidence type="ECO:0000313" key="6">
    <source>
        <dbReference type="Proteomes" id="UP000501868"/>
    </source>
</evidence>
<evidence type="ECO:0000256" key="1">
    <source>
        <dbReference type="ARBA" id="ARBA00017562"/>
    </source>
</evidence>
<dbReference type="PANTHER" id="PTHR45266:SF3">
    <property type="entry name" value="OXALOACETATE DECARBOXYLASE ALPHA CHAIN"/>
    <property type="match status" value="1"/>
</dbReference>
<name>A0A6H1P2H4_PRIMG</name>
<dbReference type="Pfam" id="PF00364">
    <property type="entry name" value="Biotin_lipoyl"/>
    <property type="match status" value="1"/>
</dbReference>
<dbReference type="InterPro" id="IPR001249">
    <property type="entry name" value="AcCoA_biotinCC"/>
</dbReference>
<keyword evidence="3" id="KW-0444">Lipid biosynthesis</keyword>
<dbReference type="GO" id="GO:0006633">
    <property type="term" value="P:fatty acid biosynthetic process"/>
    <property type="evidence" value="ECO:0007669"/>
    <property type="project" value="UniProtKB-UniPathway"/>
</dbReference>
<evidence type="ECO:0000313" key="5">
    <source>
        <dbReference type="EMBL" id="QIZ07759.1"/>
    </source>
</evidence>
<dbReference type="UniPathway" id="UPA00094"/>
<keyword evidence="2 3" id="KW-0092">Biotin</keyword>
<keyword evidence="3" id="KW-0443">Lipid metabolism</keyword>
<accession>A0A6H1P2H4</accession>
<sequence length="181" mass="19958">MFKIQEIREMIKLVDASSIEVLEIEEGNSKILISRKLGAAAVVPQEINTAKSHANEVAIENTAVLPTTRIKEISAAHVQVAVTRDNLEEVQIAQKNEEINNLSKIVSPMVGIFYRAPGEDAAPFVKIGEKVEKSTIVCILEAMKLFNEIEAEMDGEIVEVLVENGQLVEYGQPLFLVKQTS</sequence>
<keyword evidence="3" id="KW-0275">Fatty acid biosynthesis</keyword>
<dbReference type="GO" id="GO:0003989">
    <property type="term" value="F:acetyl-CoA carboxylase activity"/>
    <property type="evidence" value="ECO:0007669"/>
    <property type="project" value="InterPro"/>
</dbReference>
<protein>
    <recommendedName>
        <fullName evidence="1 3">Biotin carboxyl carrier protein of acetyl-CoA carboxylase</fullName>
    </recommendedName>
</protein>
<dbReference type="Proteomes" id="UP000501868">
    <property type="component" value="Chromosome"/>
</dbReference>
<keyword evidence="3" id="KW-0276">Fatty acid metabolism</keyword>
<dbReference type="SUPFAM" id="SSF51230">
    <property type="entry name" value="Single hybrid motif"/>
    <property type="match status" value="1"/>
</dbReference>
<dbReference type="InterPro" id="IPR050709">
    <property type="entry name" value="Biotin_Carboxyl_Carrier/Decarb"/>
</dbReference>
<dbReference type="GO" id="GO:0009317">
    <property type="term" value="C:acetyl-CoA carboxylase complex"/>
    <property type="evidence" value="ECO:0007669"/>
    <property type="project" value="InterPro"/>
</dbReference>
<dbReference type="PANTHER" id="PTHR45266">
    <property type="entry name" value="OXALOACETATE DECARBOXYLASE ALPHA CHAIN"/>
    <property type="match status" value="1"/>
</dbReference>
<dbReference type="NCBIfam" id="TIGR00531">
    <property type="entry name" value="BCCP"/>
    <property type="match status" value="1"/>
</dbReference>
<dbReference type="AlphaFoldDB" id="A0A6H1P2H4"/>
<organism evidence="5 6">
    <name type="scientific">Priestia megaterium</name>
    <name type="common">Bacillus megaterium</name>
    <dbReference type="NCBI Taxonomy" id="1404"/>
    <lineage>
        <taxon>Bacteria</taxon>
        <taxon>Bacillati</taxon>
        <taxon>Bacillota</taxon>
        <taxon>Bacilli</taxon>
        <taxon>Bacillales</taxon>
        <taxon>Bacillaceae</taxon>
        <taxon>Priestia</taxon>
    </lineage>
</organism>
<dbReference type="PRINTS" id="PR01071">
    <property type="entry name" value="ACOABIOTINCC"/>
</dbReference>
<comment type="function">
    <text evidence="3">This protein is a component of the acetyl coenzyme A carboxylase complex; first, biotin carboxylase catalyzes the carboxylation of the carrier protein and then the transcarboxylase transfers the carboxyl group to form malonyl-CoA.</text>
</comment>
<evidence type="ECO:0000256" key="2">
    <source>
        <dbReference type="ARBA" id="ARBA00023267"/>
    </source>
</evidence>
<dbReference type="InterPro" id="IPR011053">
    <property type="entry name" value="Single_hybrid_motif"/>
</dbReference>
<reference evidence="5 6" key="2">
    <citation type="submission" date="2020-04" db="EMBL/GenBank/DDBJ databases">
        <authorList>
            <person name="Fomenkov A."/>
            <person name="Anton B.P."/>
            <person name="Roberts R.J."/>
        </authorList>
    </citation>
    <scope>NUCLEOTIDE SEQUENCE [LARGE SCALE GENOMIC DNA]</scope>
    <source>
        <strain evidence="5 6">S2</strain>
    </source>
</reference>
<dbReference type="EMBL" id="CP051128">
    <property type="protein sequence ID" value="QIZ07759.1"/>
    <property type="molecule type" value="Genomic_DNA"/>
</dbReference>
<reference evidence="5 6" key="1">
    <citation type="submission" date="2020-04" db="EMBL/GenBank/DDBJ databases">
        <title>Genome-Wide Identification of 5-Methylcytosine Sites in Bacterial Genomes By High-Throughput Sequencing of MspJI Restriction Fragments.</title>
        <authorList>
            <person name="Wu V."/>
        </authorList>
    </citation>
    <scope>NUCLEOTIDE SEQUENCE [LARGE SCALE GENOMIC DNA]</scope>
    <source>
        <strain evidence="5 6">S2</strain>
    </source>
</reference>
<comment type="pathway">
    <text evidence="3">Lipid metabolism; fatty acid biosynthesis.</text>
</comment>
<dbReference type="InterPro" id="IPR000089">
    <property type="entry name" value="Biotin_lipoyl"/>
</dbReference>
<dbReference type="Gene3D" id="2.40.50.100">
    <property type="match status" value="1"/>
</dbReference>
<dbReference type="CDD" id="cd06850">
    <property type="entry name" value="biotinyl_domain"/>
    <property type="match status" value="1"/>
</dbReference>
<feature type="domain" description="Lipoyl-binding" evidence="4">
    <location>
        <begin position="102"/>
        <end position="178"/>
    </location>
</feature>
<gene>
    <name evidence="5" type="primary">accB</name>
    <name evidence="5" type="ORF">HFZ78_14355</name>
</gene>